<reference evidence="6" key="1">
    <citation type="submission" date="2022-07" db="EMBL/GenBank/DDBJ databases">
        <title>Phylogenomic reconstructions and comparative analyses of Kickxellomycotina fungi.</title>
        <authorList>
            <person name="Reynolds N.K."/>
            <person name="Stajich J.E."/>
            <person name="Barry K."/>
            <person name="Grigoriev I.V."/>
            <person name="Crous P."/>
            <person name="Smith M.E."/>
        </authorList>
    </citation>
    <scope>NUCLEOTIDE SEQUENCE</scope>
    <source>
        <strain evidence="6">NRRL 3115</strain>
    </source>
</reference>
<dbReference type="OrthoDB" id="270189at2759"/>
<dbReference type="GO" id="GO:0003676">
    <property type="term" value="F:nucleic acid binding"/>
    <property type="evidence" value="ECO:0007669"/>
    <property type="project" value="InterPro"/>
</dbReference>
<keyword evidence="3" id="KW-0378">Hydrolase</keyword>
<keyword evidence="2" id="KW-0540">Nuclease</keyword>
<dbReference type="CDD" id="cd06135">
    <property type="entry name" value="Orn"/>
    <property type="match status" value="1"/>
</dbReference>
<dbReference type="SUPFAM" id="SSF53098">
    <property type="entry name" value="Ribonuclease H-like"/>
    <property type="match status" value="1"/>
</dbReference>
<dbReference type="NCBIfam" id="NF003765">
    <property type="entry name" value="PRK05359.1"/>
    <property type="match status" value="1"/>
</dbReference>
<name>A0A9W8GBK2_9FUNG</name>
<feature type="domain" description="Exonuclease" evidence="5">
    <location>
        <begin position="63"/>
        <end position="237"/>
    </location>
</feature>
<proteinExistence type="inferred from homology"/>
<dbReference type="PANTHER" id="PTHR11046">
    <property type="entry name" value="OLIGORIBONUCLEASE, MITOCHONDRIAL"/>
    <property type="match status" value="1"/>
</dbReference>
<dbReference type="InterPro" id="IPR022894">
    <property type="entry name" value="Oligoribonuclease"/>
</dbReference>
<dbReference type="Gene3D" id="3.30.420.10">
    <property type="entry name" value="Ribonuclease H-like superfamily/Ribonuclease H"/>
    <property type="match status" value="1"/>
</dbReference>
<keyword evidence="4" id="KW-0269">Exonuclease</keyword>
<evidence type="ECO:0000313" key="7">
    <source>
        <dbReference type="Proteomes" id="UP001151518"/>
    </source>
</evidence>
<evidence type="ECO:0000313" key="6">
    <source>
        <dbReference type="EMBL" id="KAJ2679957.1"/>
    </source>
</evidence>
<dbReference type="Proteomes" id="UP001151518">
    <property type="component" value="Unassembled WGS sequence"/>
</dbReference>
<evidence type="ECO:0000256" key="2">
    <source>
        <dbReference type="ARBA" id="ARBA00022722"/>
    </source>
</evidence>
<dbReference type="GO" id="GO:0000175">
    <property type="term" value="F:3'-5'-RNA exonuclease activity"/>
    <property type="evidence" value="ECO:0007669"/>
    <property type="project" value="InterPro"/>
</dbReference>
<dbReference type="SMART" id="SM00479">
    <property type="entry name" value="EXOIII"/>
    <property type="match status" value="1"/>
</dbReference>
<dbReference type="InterPro" id="IPR036397">
    <property type="entry name" value="RNaseH_sf"/>
</dbReference>
<protein>
    <recommendedName>
        <fullName evidence="5">Exonuclease domain-containing protein</fullName>
    </recommendedName>
</protein>
<gene>
    <name evidence="6" type="ORF">GGI25_001146</name>
</gene>
<sequence length="244" mass="27470">MGISQSLLRTCYRTAWVFSKNGSLAKYNALKAASKERGIRDGKQDTAASNIKVIARAGKRMPPLVWIDVETTGLVVEKDLILEIAMLITDSDLNQLAPAQNIVIGHASEELKKLNAWSLEWHSRSGLLREVSTSKVTIKEAEQTLLALIVKHCPVPNKAILAGNNVAFDRKFLESYMPILANYIHFRNVDVSTLNELAKRWAPDILRGYSKKHTHRALDDITESLHELQYYKSSIFSNIEQKDL</sequence>
<evidence type="ECO:0000256" key="4">
    <source>
        <dbReference type="ARBA" id="ARBA00022839"/>
    </source>
</evidence>
<dbReference type="InterPro" id="IPR013520">
    <property type="entry name" value="Ribonucl_H"/>
</dbReference>
<comment type="caution">
    <text evidence="6">The sequence shown here is derived from an EMBL/GenBank/DDBJ whole genome shotgun (WGS) entry which is preliminary data.</text>
</comment>
<dbReference type="InterPro" id="IPR012337">
    <property type="entry name" value="RNaseH-like_sf"/>
</dbReference>
<accession>A0A9W8GBK2</accession>
<evidence type="ECO:0000256" key="1">
    <source>
        <dbReference type="ARBA" id="ARBA00009921"/>
    </source>
</evidence>
<dbReference type="Pfam" id="PF00929">
    <property type="entry name" value="RNase_T"/>
    <property type="match status" value="1"/>
</dbReference>
<dbReference type="AlphaFoldDB" id="A0A9W8GBK2"/>
<comment type="similarity">
    <text evidence="1">Belongs to the oligoribonuclease family.</text>
</comment>
<organism evidence="6 7">
    <name type="scientific">Coemansia spiralis</name>
    <dbReference type="NCBI Taxonomy" id="417178"/>
    <lineage>
        <taxon>Eukaryota</taxon>
        <taxon>Fungi</taxon>
        <taxon>Fungi incertae sedis</taxon>
        <taxon>Zoopagomycota</taxon>
        <taxon>Kickxellomycotina</taxon>
        <taxon>Kickxellomycetes</taxon>
        <taxon>Kickxellales</taxon>
        <taxon>Kickxellaceae</taxon>
        <taxon>Coemansia</taxon>
    </lineage>
</organism>
<dbReference type="EMBL" id="JANBTW010000008">
    <property type="protein sequence ID" value="KAJ2679957.1"/>
    <property type="molecule type" value="Genomic_DNA"/>
</dbReference>
<evidence type="ECO:0000259" key="5">
    <source>
        <dbReference type="SMART" id="SM00479"/>
    </source>
</evidence>
<dbReference type="PANTHER" id="PTHR11046:SF0">
    <property type="entry name" value="OLIGORIBONUCLEASE, MITOCHONDRIAL"/>
    <property type="match status" value="1"/>
</dbReference>
<evidence type="ECO:0000256" key="3">
    <source>
        <dbReference type="ARBA" id="ARBA00022801"/>
    </source>
</evidence>